<gene>
    <name evidence="2" type="ORF">ACFSYH_09110</name>
</gene>
<dbReference type="RefSeq" id="WP_377466606.1">
    <property type="nucleotide sequence ID" value="NZ_JBHUOP010000003.1"/>
</dbReference>
<dbReference type="InterPro" id="IPR050706">
    <property type="entry name" value="Cyclic-di-GMP_PDE-like"/>
</dbReference>
<dbReference type="SUPFAM" id="SSF141868">
    <property type="entry name" value="EAL domain-like"/>
    <property type="match status" value="1"/>
</dbReference>
<comment type="caution">
    <text evidence="2">The sequence shown here is derived from an EMBL/GenBank/DDBJ whole genome shotgun (WGS) entry which is preliminary data.</text>
</comment>
<name>A0ABW5XI23_9MICO</name>
<sequence>MAISEIRTDLSRLTAYFQPIVDLENWRVTGVEALARSAVGDSPWPLLMRARNEGWYEQLEVPLVEIAVREAAALPPQLWCTLNMSACTVFDNAVERLLSSHPERRWGIEVLERSGPIRDDLEFRERINELDCLMLIDDAGVGNNDEFRIHDLKPTIVKLDRLVLMSAHHHGWARDRVESLVYESRKAGALLLAEGVETAKELIFAQELGCELAQGYYFSAAVPAKNISATIAELEERLWFDAK</sequence>
<dbReference type="PANTHER" id="PTHR33121:SF70">
    <property type="entry name" value="SIGNALING PROTEIN YKOW"/>
    <property type="match status" value="1"/>
</dbReference>
<dbReference type="InterPro" id="IPR001633">
    <property type="entry name" value="EAL_dom"/>
</dbReference>
<keyword evidence="3" id="KW-1185">Reference proteome</keyword>
<evidence type="ECO:0000313" key="3">
    <source>
        <dbReference type="Proteomes" id="UP001597391"/>
    </source>
</evidence>
<dbReference type="Pfam" id="PF00563">
    <property type="entry name" value="EAL"/>
    <property type="match status" value="1"/>
</dbReference>
<reference evidence="3" key="1">
    <citation type="journal article" date="2019" name="Int. J. Syst. Evol. Microbiol.">
        <title>The Global Catalogue of Microorganisms (GCM) 10K type strain sequencing project: providing services to taxonomists for standard genome sequencing and annotation.</title>
        <authorList>
            <consortium name="The Broad Institute Genomics Platform"/>
            <consortium name="The Broad Institute Genome Sequencing Center for Infectious Disease"/>
            <person name="Wu L."/>
            <person name="Ma J."/>
        </authorList>
    </citation>
    <scope>NUCLEOTIDE SEQUENCE [LARGE SCALE GENOMIC DNA]</scope>
    <source>
        <strain evidence="3">KCTC 33576</strain>
    </source>
</reference>
<dbReference type="PROSITE" id="PS50883">
    <property type="entry name" value="EAL"/>
    <property type="match status" value="1"/>
</dbReference>
<dbReference type="Proteomes" id="UP001597391">
    <property type="component" value="Unassembled WGS sequence"/>
</dbReference>
<dbReference type="Gene3D" id="3.20.20.450">
    <property type="entry name" value="EAL domain"/>
    <property type="match status" value="1"/>
</dbReference>
<protein>
    <submittedName>
        <fullName evidence="2">EAL domain-containing protein</fullName>
    </submittedName>
</protein>
<evidence type="ECO:0000313" key="2">
    <source>
        <dbReference type="EMBL" id="MFD2840729.1"/>
    </source>
</evidence>
<dbReference type="CDD" id="cd01948">
    <property type="entry name" value="EAL"/>
    <property type="match status" value="1"/>
</dbReference>
<dbReference type="SMART" id="SM00052">
    <property type="entry name" value="EAL"/>
    <property type="match status" value="1"/>
</dbReference>
<evidence type="ECO:0000259" key="1">
    <source>
        <dbReference type="PROSITE" id="PS50883"/>
    </source>
</evidence>
<dbReference type="PANTHER" id="PTHR33121">
    <property type="entry name" value="CYCLIC DI-GMP PHOSPHODIESTERASE PDEF"/>
    <property type="match status" value="1"/>
</dbReference>
<proteinExistence type="predicted"/>
<accession>A0ABW5XI23</accession>
<feature type="domain" description="EAL" evidence="1">
    <location>
        <begin position="1"/>
        <end position="235"/>
    </location>
</feature>
<dbReference type="InterPro" id="IPR035919">
    <property type="entry name" value="EAL_sf"/>
</dbReference>
<dbReference type="EMBL" id="JBHUOP010000003">
    <property type="protein sequence ID" value="MFD2840729.1"/>
    <property type="molecule type" value="Genomic_DNA"/>
</dbReference>
<organism evidence="2 3">
    <name type="scientific">Populibacterium corticicola</name>
    <dbReference type="NCBI Taxonomy" id="1812826"/>
    <lineage>
        <taxon>Bacteria</taxon>
        <taxon>Bacillati</taxon>
        <taxon>Actinomycetota</taxon>
        <taxon>Actinomycetes</taxon>
        <taxon>Micrococcales</taxon>
        <taxon>Jonesiaceae</taxon>
        <taxon>Populibacterium</taxon>
    </lineage>
</organism>